<dbReference type="Proteomes" id="UP000037931">
    <property type="component" value="Unassembled WGS sequence"/>
</dbReference>
<dbReference type="PATRIC" id="fig|50340.43.peg.5510"/>
<protein>
    <submittedName>
        <fullName evidence="1">Uncharacterized protein</fullName>
    </submittedName>
</protein>
<keyword evidence="2" id="KW-1185">Reference proteome</keyword>
<gene>
    <name evidence="1" type="ORF">PF66_02142</name>
</gene>
<proteinExistence type="predicted"/>
<dbReference type="STRING" id="50340.PF66_02142"/>
<dbReference type="EMBL" id="JSYZ01000007">
    <property type="protein sequence ID" value="KPA91259.1"/>
    <property type="molecule type" value="Genomic_DNA"/>
</dbReference>
<sequence length="54" mass="6213">MLARVLFRLNKKGAPLRAAAGRTLIMLDEEKIAPYLDEITEDCRIEVNGWKRKV</sequence>
<organism evidence="1 2">
    <name type="scientific">Pseudomonas asplenii</name>
    <dbReference type="NCBI Taxonomy" id="53407"/>
    <lineage>
        <taxon>Bacteria</taxon>
        <taxon>Pseudomonadati</taxon>
        <taxon>Pseudomonadota</taxon>
        <taxon>Gammaproteobacteria</taxon>
        <taxon>Pseudomonadales</taxon>
        <taxon>Pseudomonadaceae</taxon>
        <taxon>Pseudomonas</taxon>
    </lineage>
</organism>
<name>A0A0N0E4G3_9PSED</name>
<dbReference type="AlphaFoldDB" id="A0A0N0E4G3"/>
<comment type="caution">
    <text evidence="1">The sequence shown here is derived from an EMBL/GenBank/DDBJ whole genome shotgun (WGS) entry which is preliminary data.</text>
</comment>
<evidence type="ECO:0000313" key="2">
    <source>
        <dbReference type="Proteomes" id="UP000037931"/>
    </source>
</evidence>
<accession>A0A0N0E4G3</accession>
<reference evidence="1 2" key="1">
    <citation type="journal article" date="2015" name="PLoS ONE">
        <title>Rice-Infecting Pseudomonas Genomes Are Highly Accessorized and Harbor Multiple Putative Virulence Mechanisms to Cause Sheath Brown Rot.</title>
        <authorList>
            <person name="Quibod I.L."/>
            <person name="Grande G."/>
            <person name="Oreiro E.G."/>
            <person name="Borja F.N."/>
            <person name="Dossa G.S."/>
            <person name="Mauleon R."/>
            <person name="Cruz C.V."/>
            <person name="Oliva R."/>
        </authorList>
    </citation>
    <scope>NUCLEOTIDE SEQUENCE [LARGE SCALE GENOMIC DNA]</scope>
    <source>
        <strain evidence="1 2">IRRI 6609</strain>
    </source>
</reference>
<dbReference type="RefSeq" id="WP_160320657.1">
    <property type="nucleotide sequence ID" value="NZ_JSYZ01000007.1"/>
</dbReference>
<evidence type="ECO:0000313" key="1">
    <source>
        <dbReference type="EMBL" id="KPA91259.1"/>
    </source>
</evidence>